<sequence length="178" mass="20053">MVGLPGAGKTTRARQLAEEHGALRLTPDDWMLPLFGVPEAEGKRDVLEGRMLWLALEAVRLGTNVVVDYGCWSRHERSAIRWLAEAEDAHFRMVYLPVNDATQRTRIAHRWATTPEETFPMTEADIMLGRAHFEEPDATELEGRELDGPPPGWPTWREWAAERWPSFACPAPAPPAST</sequence>
<dbReference type="InterPro" id="IPR027417">
    <property type="entry name" value="P-loop_NTPase"/>
</dbReference>
<organism evidence="1 2">
    <name type="scientific">Kitasatospora viridis</name>
    <dbReference type="NCBI Taxonomy" id="281105"/>
    <lineage>
        <taxon>Bacteria</taxon>
        <taxon>Bacillati</taxon>
        <taxon>Actinomycetota</taxon>
        <taxon>Actinomycetes</taxon>
        <taxon>Kitasatosporales</taxon>
        <taxon>Streptomycetaceae</taxon>
        <taxon>Kitasatospora</taxon>
    </lineage>
</organism>
<dbReference type="Pfam" id="PF13671">
    <property type="entry name" value="AAA_33"/>
    <property type="match status" value="1"/>
</dbReference>
<evidence type="ECO:0000313" key="1">
    <source>
        <dbReference type="EMBL" id="TWF90017.1"/>
    </source>
</evidence>
<dbReference type="Proteomes" id="UP000317940">
    <property type="component" value="Unassembled WGS sequence"/>
</dbReference>
<keyword evidence="2" id="KW-1185">Reference proteome</keyword>
<comment type="caution">
    <text evidence="1">The sequence shown here is derived from an EMBL/GenBank/DDBJ whole genome shotgun (WGS) entry which is preliminary data.</text>
</comment>
<dbReference type="GO" id="GO:0016301">
    <property type="term" value="F:kinase activity"/>
    <property type="evidence" value="ECO:0007669"/>
    <property type="project" value="UniProtKB-KW"/>
</dbReference>
<dbReference type="Gene3D" id="3.40.50.300">
    <property type="entry name" value="P-loop containing nucleotide triphosphate hydrolases"/>
    <property type="match status" value="1"/>
</dbReference>
<gene>
    <name evidence="1" type="ORF">FHX73_1361</name>
</gene>
<accession>A0A561TSE8</accession>
<evidence type="ECO:0000313" key="2">
    <source>
        <dbReference type="Proteomes" id="UP000317940"/>
    </source>
</evidence>
<protein>
    <submittedName>
        <fullName evidence="1">Putative kinase</fullName>
    </submittedName>
</protein>
<name>A0A561TSE8_9ACTN</name>
<dbReference type="SUPFAM" id="SSF52540">
    <property type="entry name" value="P-loop containing nucleoside triphosphate hydrolases"/>
    <property type="match status" value="1"/>
</dbReference>
<keyword evidence="1" id="KW-0418">Kinase</keyword>
<proteinExistence type="predicted"/>
<dbReference type="AlphaFoldDB" id="A0A561TSE8"/>
<dbReference type="EMBL" id="VIWT01000003">
    <property type="protein sequence ID" value="TWF90017.1"/>
    <property type="molecule type" value="Genomic_DNA"/>
</dbReference>
<reference evidence="1 2" key="1">
    <citation type="submission" date="2019-06" db="EMBL/GenBank/DDBJ databases">
        <title>Sequencing the genomes of 1000 actinobacteria strains.</title>
        <authorList>
            <person name="Klenk H.-P."/>
        </authorList>
    </citation>
    <scope>NUCLEOTIDE SEQUENCE [LARGE SCALE GENOMIC DNA]</scope>
    <source>
        <strain evidence="1 2">DSM 44826</strain>
    </source>
</reference>
<keyword evidence="1" id="KW-0808">Transferase</keyword>